<name>A0A8X7BJ42_TRICX</name>
<reference evidence="1" key="1">
    <citation type="submission" date="2020-08" db="EMBL/GenBank/DDBJ databases">
        <title>Multicomponent nature underlies the extraordinary mechanical properties of spider dragline silk.</title>
        <authorList>
            <person name="Kono N."/>
            <person name="Nakamura H."/>
            <person name="Mori M."/>
            <person name="Yoshida Y."/>
            <person name="Ohtoshi R."/>
            <person name="Malay A.D."/>
            <person name="Moran D.A.P."/>
            <person name="Tomita M."/>
            <person name="Numata K."/>
            <person name="Arakawa K."/>
        </authorList>
    </citation>
    <scope>NUCLEOTIDE SEQUENCE</scope>
</reference>
<dbReference type="EMBL" id="BMAU01021418">
    <property type="protein sequence ID" value="GFY33676.1"/>
    <property type="molecule type" value="Genomic_DNA"/>
</dbReference>
<keyword evidence="2" id="KW-1185">Reference proteome</keyword>
<gene>
    <name evidence="1" type="primary">NCL1_30259</name>
    <name evidence="1" type="ORF">TNCV_4593881</name>
</gene>
<proteinExistence type="predicted"/>
<evidence type="ECO:0000313" key="2">
    <source>
        <dbReference type="Proteomes" id="UP000887159"/>
    </source>
</evidence>
<evidence type="ECO:0000313" key="1">
    <source>
        <dbReference type="EMBL" id="GFY33676.1"/>
    </source>
</evidence>
<accession>A0A8X7BJ42</accession>
<comment type="caution">
    <text evidence="1">The sequence shown here is derived from an EMBL/GenBank/DDBJ whole genome shotgun (WGS) entry which is preliminary data.</text>
</comment>
<dbReference type="AlphaFoldDB" id="A0A8X7BJ42"/>
<dbReference type="Proteomes" id="UP000887159">
    <property type="component" value="Unassembled WGS sequence"/>
</dbReference>
<protein>
    <submittedName>
        <fullName evidence="1">Uncharacterized protein</fullName>
    </submittedName>
</protein>
<organism evidence="1 2">
    <name type="scientific">Trichonephila clavipes</name>
    <name type="common">Golden silk orbweaver</name>
    <name type="synonym">Nephila clavipes</name>
    <dbReference type="NCBI Taxonomy" id="2585209"/>
    <lineage>
        <taxon>Eukaryota</taxon>
        <taxon>Metazoa</taxon>
        <taxon>Ecdysozoa</taxon>
        <taxon>Arthropoda</taxon>
        <taxon>Chelicerata</taxon>
        <taxon>Arachnida</taxon>
        <taxon>Araneae</taxon>
        <taxon>Araneomorphae</taxon>
        <taxon>Entelegynae</taxon>
        <taxon>Araneoidea</taxon>
        <taxon>Nephilidae</taxon>
        <taxon>Trichonephila</taxon>
    </lineage>
</organism>
<sequence>MAYLGKGRIAELRYIAKQLGEKVTDDLKIIDLKNLIVNSPNYEEEFVREMLSMIIEKRLKTSTSRVSKYFDLNEIYILSTYELETLLKLKKHNSGNINKVNSKSENVSLDPCTIKSKENGVVMPVFRETGASLDIGFEKCAAPEMFTGEQGLVKHIHDDTRTCLQPAERKIECEPIHVVSKSIVSPGHLDGEKYFLEDQTIELLEPDLEQNGLRRPEIGNEMQTRRERRKEAEKSIHLENENDQFRLRGSVVKIGEDFGPSLTGEGTDNGNLVKLSACEIIEAQLRSDESAHLIWGTENGASDETNDQEGASMQLIPVRHKVSTELYVDRVGPLPVIPGHKHILSDLCMSPRYHESVPMISISQSDIASTPLMEALLQTFRRRGFPKEIQTDEKLGTYYSLRMPFTFKNAFNYFSRVMPELPR</sequence>